<dbReference type="Proteomes" id="UP000275024">
    <property type="component" value="Unassembled WGS sequence"/>
</dbReference>
<feature type="site" description="Interaction with DNA" evidence="8">
    <location>
        <position position="170"/>
    </location>
</feature>
<keyword evidence="4" id="KW-0460">Magnesium</keyword>
<dbReference type="Gene3D" id="1.10.290.10">
    <property type="entry name" value="Topoisomerase I, domain 4"/>
    <property type="match status" value="1"/>
</dbReference>
<comment type="similarity">
    <text evidence="2 8">Belongs to the type IA topoisomerase family.</text>
</comment>
<dbReference type="InterPro" id="IPR023406">
    <property type="entry name" value="Topo_IA_AS"/>
</dbReference>
<dbReference type="PANTHER" id="PTHR42785:SF1">
    <property type="entry name" value="DNA TOPOISOMERASE"/>
    <property type="match status" value="1"/>
</dbReference>
<organism evidence="12 15">
    <name type="scientific">Streptomyces radicis</name>
    <dbReference type="NCBI Taxonomy" id="1750517"/>
    <lineage>
        <taxon>Bacteria</taxon>
        <taxon>Bacillati</taxon>
        <taxon>Actinomycetota</taxon>
        <taxon>Actinomycetes</taxon>
        <taxon>Kitasatosporales</taxon>
        <taxon>Streptomycetaceae</taxon>
        <taxon>Streptomyces</taxon>
    </lineage>
</organism>
<dbReference type="PANTHER" id="PTHR42785">
    <property type="entry name" value="DNA TOPOISOMERASE, TYPE IA, CORE"/>
    <property type="match status" value="1"/>
</dbReference>
<dbReference type="OrthoDB" id="9804262at2"/>
<dbReference type="GO" id="GO:0003677">
    <property type="term" value="F:DNA binding"/>
    <property type="evidence" value="ECO:0007669"/>
    <property type="project" value="UniProtKB-KW"/>
</dbReference>
<feature type="region of interest" description="Disordered" evidence="9">
    <location>
        <begin position="655"/>
        <end position="680"/>
    </location>
</feature>
<dbReference type="GO" id="GO:0006265">
    <property type="term" value="P:DNA topological change"/>
    <property type="evidence" value="ECO:0007669"/>
    <property type="project" value="UniProtKB-UniRule"/>
</dbReference>
<dbReference type="SMART" id="SM00437">
    <property type="entry name" value="TOP1Ac"/>
    <property type="match status" value="1"/>
</dbReference>
<evidence type="ECO:0000256" key="2">
    <source>
        <dbReference type="ARBA" id="ARBA00009446"/>
    </source>
</evidence>
<keyword evidence="3" id="KW-0479">Metal-binding</keyword>
<evidence type="ECO:0000256" key="1">
    <source>
        <dbReference type="ARBA" id="ARBA00000213"/>
    </source>
</evidence>
<dbReference type="Proteomes" id="UP000268652">
    <property type="component" value="Unassembled WGS sequence"/>
</dbReference>
<evidence type="ECO:0000256" key="3">
    <source>
        <dbReference type="ARBA" id="ARBA00022723"/>
    </source>
</evidence>
<dbReference type="InterPro" id="IPR000380">
    <property type="entry name" value="Topo_IA"/>
</dbReference>
<evidence type="ECO:0000256" key="9">
    <source>
        <dbReference type="SAM" id="MobiDB-lite"/>
    </source>
</evidence>
<keyword evidence="14" id="KW-1185">Reference proteome</keyword>
<dbReference type="InterPro" id="IPR028612">
    <property type="entry name" value="Topoisom_1_IA"/>
</dbReference>
<dbReference type="Gene3D" id="1.10.460.10">
    <property type="entry name" value="Topoisomerase I, domain 2"/>
    <property type="match status" value="1"/>
</dbReference>
<feature type="site" description="Interaction with DNA" evidence="8">
    <location>
        <position position="161"/>
    </location>
</feature>
<comment type="subunit">
    <text evidence="8">Monomer.</text>
</comment>
<dbReference type="PRINTS" id="PR00417">
    <property type="entry name" value="PRTPISMRASEI"/>
</dbReference>
<dbReference type="PROSITE" id="PS52039">
    <property type="entry name" value="TOPO_IA_2"/>
    <property type="match status" value="1"/>
</dbReference>
<dbReference type="Pfam" id="PF01751">
    <property type="entry name" value="Toprim"/>
    <property type="match status" value="1"/>
</dbReference>
<dbReference type="Gene3D" id="3.40.50.140">
    <property type="match status" value="1"/>
</dbReference>
<dbReference type="EMBL" id="RBDX01000006">
    <property type="protein sequence ID" value="RKN10143.1"/>
    <property type="molecule type" value="Genomic_DNA"/>
</dbReference>
<dbReference type="EC" id="5.6.2.1" evidence="8"/>
<dbReference type="CDD" id="cd00186">
    <property type="entry name" value="TOP1Ac"/>
    <property type="match status" value="1"/>
</dbReference>
<feature type="active site" description="O-(5'-phospho-DNA)-tyrosine intermediate" evidence="8">
    <location>
        <position position="331"/>
    </location>
</feature>
<evidence type="ECO:0000256" key="4">
    <source>
        <dbReference type="ARBA" id="ARBA00022842"/>
    </source>
</evidence>
<feature type="site" description="Interaction with DNA" evidence="8">
    <location>
        <position position="165"/>
    </location>
</feature>
<protein>
    <recommendedName>
        <fullName evidence="8">DNA topoisomerase 1</fullName>
        <ecNumber evidence="8">5.6.2.1</ecNumber>
    </recommendedName>
    <alternativeName>
        <fullName evidence="8">DNA topoisomerase I</fullName>
    </alternativeName>
</protein>
<feature type="domain" description="Topo IA-type catalytic" evidence="11">
    <location>
        <begin position="151"/>
        <end position="601"/>
    </location>
</feature>
<feature type="region of interest" description="Disordered" evidence="9">
    <location>
        <begin position="820"/>
        <end position="980"/>
    </location>
</feature>
<dbReference type="SMART" id="SM00436">
    <property type="entry name" value="TOP1Bc"/>
    <property type="match status" value="1"/>
</dbReference>
<feature type="site" description="Interaction with DNA" evidence="8">
    <location>
        <position position="531"/>
    </location>
</feature>
<dbReference type="InterPro" id="IPR023405">
    <property type="entry name" value="Topo_IA_core_domain"/>
</dbReference>
<evidence type="ECO:0000256" key="5">
    <source>
        <dbReference type="ARBA" id="ARBA00023029"/>
    </source>
</evidence>
<dbReference type="GO" id="GO:0046872">
    <property type="term" value="F:metal ion binding"/>
    <property type="evidence" value="ECO:0007669"/>
    <property type="project" value="UniProtKB-KW"/>
</dbReference>
<evidence type="ECO:0000256" key="7">
    <source>
        <dbReference type="ARBA" id="ARBA00023235"/>
    </source>
</evidence>
<feature type="region of interest" description="Interaction with DNA" evidence="8">
    <location>
        <begin position="185"/>
        <end position="190"/>
    </location>
</feature>
<dbReference type="InterPro" id="IPR005733">
    <property type="entry name" value="TopoI_bac-type"/>
</dbReference>
<dbReference type="InterPro" id="IPR013497">
    <property type="entry name" value="Topo_IA_cen"/>
</dbReference>
<sequence length="980" mass="106115">MSPTSETANGRRRLVIVESPAKAKTIKGYLGPGYVVEASVGHIRDLPSGAAEVPARYKGQPWARLGVNVDADFEPLYVVNSDKKDQVRKLKELLASSDELYLATDEDREGEAIAWHLKEVLKPQVPVRRMVFHEITRDAIRAAVNNPRELNQLLVEAQETRRILDRLYGYEVSPVLWKKVMPRLSAGRVQSVATRLVVERERERIAFRSAEYWDLTGTFTTVPGDGSFDARLTSVDGRRVAQGRDFGPDGQLRNPAQVQQLSEENARALAAALQDSAFAVRSVESRPYRRSPYAPFRTTTLQQESSRKLGMGAKATMQVAQRLYENGFITYMRTDSTTLSDTAVAAARAQVTQLYGADYLPDRPRVYASKVKNAQEAHEAIRPSGDRFRTPAETGLTGDQYRLYELIWKRTVASQMKDAVGQSVAVRVGGTSADGRDCEFGATGKVITFHGFLKAYVEGADDPGADLDDRERRLPQVAEGDALAAERIAADGHSTKPPARYTEATLVKELEEREIGRPSTYATIIGTILDRRYVFKKGTALVPSFLSFAVVNLLEQHFGRLVDYDFTARMEDDLDRIATGDAEAVPWLRRFYFGEDGGQAVGGGAADAGNGDGDHLGGLKELVTDLGAIDAREISSFPVGDGIVLRVGRYGPYVEAPPDPGAGPEEPAKRADVPDDLPPDELTTELAKELLAKPSGDFELGADPGTGHQIVARDGRYGPYVTEVLPEGTPTTGKNAVKPRTASLLKSMSLESVTLEDALRLLSLPRVVGVDPESDQEITAQNGRYGPYLRKGTDSRSLSAEEQIFTITLDEALAIYRQPKQRGRAAAKPPLKELGDDPVTGRPVVVKDGRFGPYVTDGETNATLRRDDDPEAITAERGFELLAEKRAKGPAKKTAKKAAKKAPAKSTAKKAATKTAATKTAAKTAAKKTTTKKTATKAAAKKTAAKKTAARKTAAESPGNGANAKAADGGTPTEPGPDAG</sequence>
<reference evidence="14 15" key="1">
    <citation type="submission" date="2018-09" db="EMBL/GenBank/DDBJ databases">
        <title>Streptomyces sp. nov. DS1-2, an endophytic actinomycete isolated from roots of Dendrobium scabrilingue.</title>
        <authorList>
            <person name="Kuncharoen N."/>
            <person name="Kudo T."/>
            <person name="Ohkuma M."/>
            <person name="Yuki M."/>
            <person name="Tanasupawat S."/>
        </authorList>
    </citation>
    <scope>NUCLEOTIDE SEQUENCE [LARGE SCALE GENOMIC DNA]</scope>
    <source>
        <strain evidence="12 15">AZ1-7</strain>
        <strain evidence="13 14">DS1-2</strain>
    </source>
</reference>
<dbReference type="PROSITE" id="PS00396">
    <property type="entry name" value="TOPO_IA_1"/>
    <property type="match status" value="1"/>
</dbReference>
<dbReference type="InterPro" id="IPR003602">
    <property type="entry name" value="Topo_IA_DNA-bd_dom"/>
</dbReference>
<name>A0A3A9WCY0_9ACTN</name>
<dbReference type="HAMAP" id="MF_00952">
    <property type="entry name" value="Topoisom_1_prok"/>
    <property type="match status" value="1"/>
</dbReference>
<comment type="caution">
    <text evidence="12">The sequence shown here is derived from an EMBL/GenBank/DDBJ whole genome shotgun (WGS) entry which is preliminary data.</text>
</comment>
<feature type="site" description="Interaction with DNA" evidence="8">
    <location>
        <position position="177"/>
    </location>
</feature>
<evidence type="ECO:0000256" key="8">
    <source>
        <dbReference type="HAMAP-Rule" id="MF_00952"/>
    </source>
</evidence>
<feature type="site" description="Interaction with DNA" evidence="8">
    <location>
        <position position="162"/>
    </location>
</feature>
<feature type="compositionally biased region" description="Basic residues" evidence="9">
    <location>
        <begin position="925"/>
        <end position="950"/>
    </location>
</feature>
<dbReference type="NCBIfam" id="TIGR01051">
    <property type="entry name" value="topA_bact"/>
    <property type="match status" value="1"/>
</dbReference>
<dbReference type="InterPro" id="IPR025589">
    <property type="entry name" value="Toprim_C_rpt"/>
</dbReference>
<dbReference type="Pfam" id="PF13368">
    <property type="entry name" value="Toprim_C_rpt"/>
    <property type="match status" value="4"/>
</dbReference>
<gene>
    <name evidence="8 12" type="primary">topA</name>
    <name evidence="13" type="ORF">D7318_11500</name>
    <name evidence="12" type="ORF">D7319_10320</name>
</gene>
<evidence type="ECO:0000259" key="11">
    <source>
        <dbReference type="PROSITE" id="PS52039"/>
    </source>
</evidence>
<comment type="catalytic activity">
    <reaction evidence="1 8">
        <text>ATP-independent breakage of single-stranded DNA, followed by passage and rejoining.</text>
        <dbReference type="EC" id="5.6.2.1"/>
    </reaction>
</comment>
<feature type="domain" description="Toprim" evidence="10">
    <location>
        <begin position="12"/>
        <end position="136"/>
    </location>
</feature>
<comment type="function">
    <text evidence="8">Releases the supercoiling and torsional tension of DNA, which is introduced during the DNA replication and transcription, by transiently cleaving and rejoining one strand of the DNA duplex. Introduces a single-strand break via transesterification at a target site in duplex DNA. The scissile phosphodiester is attacked by the catalytic tyrosine of the enzyme, resulting in the formation of a DNA-(5'-phosphotyrosyl)-enzyme intermediate and the expulsion of a 3'-OH DNA strand. The free DNA strand then undergoes passage around the unbroken strand, thus removing DNA supercoils. Finally, in the religation step, the DNA 3'-OH attacks the covalent intermediate to expel the active-site tyrosine and restore the DNA phosphodiester backbone.</text>
</comment>
<evidence type="ECO:0000259" key="10">
    <source>
        <dbReference type="PROSITE" id="PS50880"/>
    </source>
</evidence>
<dbReference type="GO" id="GO:0003917">
    <property type="term" value="F:DNA topoisomerase type I (single strand cut, ATP-independent) activity"/>
    <property type="evidence" value="ECO:0007669"/>
    <property type="project" value="UniProtKB-UniRule"/>
</dbReference>
<dbReference type="Gene3D" id="2.70.20.10">
    <property type="entry name" value="Topoisomerase I, domain 3"/>
    <property type="match status" value="1"/>
</dbReference>
<keyword evidence="7 8" id="KW-0413">Isomerase</keyword>
<dbReference type="InterPro" id="IPR006171">
    <property type="entry name" value="TOPRIM_dom"/>
</dbReference>
<keyword evidence="6 8" id="KW-0238">DNA-binding</keyword>
<keyword evidence="5 8" id="KW-0799">Topoisomerase</keyword>
<dbReference type="AlphaFoldDB" id="A0A3A9WCY0"/>
<evidence type="ECO:0000256" key="6">
    <source>
        <dbReference type="ARBA" id="ARBA00023125"/>
    </source>
</evidence>
<feature type="compositionally biased region" description="Basic residues" evidence="9">
    <location>
        <begin position="888"/>
        <end position="912"/>
    </location>
</feature>
<accession>A0A3A9WCY0</accession>
<dbReference type="RefSeq" id="WP_120696823.1">
    <property type="nucleotide sequence ID" value="NZ_RBDX01000006.1"/>
</dbReference>
<dbReference type="SMART" id="SM00493">
    <property type="entry name" value="TOPRIM"/>
    <property type="match status" value="1"/>
</dbReference>
<evidence type="ECO:0000313" key="15">
    <source>
        <dbReference type="Proteomes" id="UP000275024"/>
    </source>
</evidence>
<feature type="site" description="Interaction with DNA" evidence="8">
    <location>
        <position position="42"/>
    </location>
</feature>
<dbReference type="EMBL" id="RBDY01000006">
    <property type="protein sequence ID" value="RKN24485.1"/>
    <property type="molecule type" value="Genomic_DNA"/>
</dbReference>
<evidence type="ECO:0000313" key="14">
    <source>
        <dbReference type="Proteomes" id="UP000268652"/>
    </source>
</evidence>
<proteinExistence type="inferred from homology"/>
<dbReference type="SUPFAM" id="SSF56712">
    <property type="entry name" value="Prokaryotic type I DNA topoisomerase"/>
    <property type="match status" value="1"/>
</dbReference>
<dbReference type="InterPro" id="IPR034149">
    <property type="entry name" value="TOPRIM_TopoI"/>
</dbReference>
<dbReference type="InterPro" id="IPR013825">
    <property type="entry name" value="Topo_IA_cen_sub2"/>
</dbReference>
<dbReference type="Pfam" id="PF01131">
    <property type="entry name" value="Topoisom_bac"/>
    <property type="match status" value="1"/>
</dbReference>
<evidence type="ECO:0000313" key="12">
    <source>
        <dbReference type="EMBL" id="RKN10143.1"/>
    </source>
</evidence>
<dbReference type="InterPro" id="IPR003601">
    <property type="entry name" value="Topo_IA_2"/>
</dbReference>
<feature type="compositionally biased region" description="Basic and acidic residues" evidence="9">
    <location>
        <begin position="877"/>
        <end position="887"/>
    </location>
</feature>
<dbReference type="PROSITE" id="PS50880">
    <property type="entry name" value="TOPRIM"/>
    <property type="match status" value="1"/>
</dbReference>
<feature type="compositionally biased region" description="Low complexity" evidence="9">
    <location>
        <begin position="959"/>
        <end position="970"/>
    </location>
</feature>
<evidence type="ECO:0000313" key="13">
    <source>
        <dbReference type="EMBL" id="RKN24485.1"/>
    </source>
</evidence>
<dbReference type="InterPro" id="IPR013824">
    <property type="entry name" value="Topo_IA_cen_sub1"/>
</dbReference>
<dbReference type="CDD" id="cd03363">
    <property type="entry name" value="TOPRIM_TopoIA_TopoI"/>
    <property type="match status" value="1"/>
</dbReference>
<feature type="site" description="Interaction with DNA" evidence="8">
    <location>
        <position position="333"/>
    </location>
</feature>
<feature type="compositionally biased region" description="Low complexity" evidence="9">
    <location>
        <begin position="913"/>
        <end position="924"/>
    </location>
</feature>
<dbReference type="InterPro" id="IPR013826">
    <property type="entry name" value="Topo_IA_cen_sub3"/>
</dbReference>